<organism evidence="2">
    <name type="scientific">Colletotrichum fructicola (strain Nara gc5)</name>
    <name type="common">Anthracnose fungus</name>
    <name type="synonym">Colletotrichum gloeosporioides (strain Nara gc5)</name>
    <dbReference type="NCBI Taxonomy" id="1213859"/>
    <lineage>
        <taxon>Eukaryota</taxon>
        <taxon>Fungi</taxon>
        <taxon>Dikarya</taxon>
        <taxon>Ascomycota</taxon>
        <taxon>Pezizomycotina</taxon>
        <taxon>Sordariomycetes</taxon>
        <taxon>Hypocreomycetidae</taxon>
        <taxon>Glomerellales</taxon>
        <taxon>Glomerellaceae</taxon>
        <taxon>Colletotrichum</taxon>
        <taxon>Colletotrichum gloeosporioides species complex</taxon>
    </lineage>
</organism>
<dbReference type="EMBL" id="KB020288">
    <property type="protein sequence ID" value="ELA37954.1"/>
    <property type="molecule type" value="Genomic_DNA"/>
</dbReference>
<protein>
    <submittedName>
        <fullName evidence="2">Uncharacterized protein</fullName>
    </submittedName>
</protein>
<proteinExistence type="predicted"/>
<name>L2GH27_COLFN</name>
<accession>L2GH27</accession>
<feature type="region of interest" description="Disordered" evidence="1">
    <location>
        <begin position="1"/>
        <end position="33"/>
    </location>
</feature>
<gene>
    <name evidence="2" type="ORF">CGGC5_15340</name>
</gene>
<evidence type="ECO:0000313" key="2">
    <source>
        <dbReference type="EMBL" id="ELA37954.1"/>
    </source>
</evidence>
<dbReference type="HOGENOM" id="CLU_1107035_0_0_1"/>
<reference evidence="2" key="1">
    <citation type="submission" date="2012-08" db="EMBL/GenBank/DDBJ databases">
        <title>Genome analysis of Colletotrichum orbiculare and Colletotrichum fructicola.</title>
        <authorList>
            <person name="Gan P.H.P."/>
            <person name="Ikeda K."/>
            <person name="Irieda H."/>
            <person name="Narusaka M."/>
            <person name="O'Connell R.J."/>
            <person name="Narusaka Y."/>
            <person name="Takano Y."/>
            <person name="Kubo Y."/>
            <person name="Shirasu K."/>
        </authorList>
    </citation>
    <scope>NUCLEOTIDE SEQUENCE</scope>
    <source>
        <strain evidence="2">Nara gc5</strain>
    </source>
</reference>
<evidence type="ECO:0000256" key="1">
    <source>
        <dbReference type="SAM" id="MobiDB-lite"/>
    </source>
</evidence>
<sequence>MLLDRDSDMGPPTILSANRAPFTNQDSFGAHTPPLHCEAARDDAVPETQPPTEDHDDVAADASTWGYCTMRGFYLAEMNSHLEQLVDAKLADDKRAAALQRVAQAARDYSWCYDRVAPELPPSPPNDRYRPTSPLRSISHKDLHDRVCKAVQDIWEVAHHAQTDIATIGDNDIDRSSATIADLMIPLVVSRAGCLQSLDAEYQWRMYGEDASLDAALEGTIRKLHITCCNNFAGLCTGDRFRTKLMQSSHL</sequence>
<dbReference type="AlphaFoldDB" id="L2GH27"/>